<organism evidence="2 3">
    <name type="scientific">Linderina pennispora</name>
    <dbReference type="NCBI Taxonomy" id="61395"/>
    <lineage>
        <taxon>Eukaryota</taxon>
        <taxon>Fungi</taxon>
        <taxon>Fungi incertae sedis</taxon>
        <taxon>Zoopagomycota</taxon>
        <taxon>Kickxellomycotina</taxon>
        <taxon>Kickxellomycetes</taxon>
        <taxon>Kickxellales</taxon>
        <taxon>Kickxellaceae</taxon>
        <taxon>Linderina</taxon>
    </lineage>
</organism>
<name>A0A1Y1WAB0_9FUNG</name>
<evidence type="ECO:0000313" key="3">
    <source>
        <dbReference type="Proteomes" id="UP000193922"/>
    </source>
</evidence>
<dbReference type="AlphaFoldDB" id="A0A1Y1WAB0"/>
<dbReference type="GeneID" id="63803827"/>
<evidence type="ECO:0000256" key="1">
    <source>
        <dbReference type="SAM" id="Phobius"/>
    </source>
</evidence>
<dbReference type="EMBL" id="MCFD01000005">
    <property type="protein sequence ID" value="ORX70471.1"/>
    <property type="molecule type" value="Genomic_DNA"/>
</dbReference>
<keyword evidence="3" id="KW-1185">Reference proteome</keyword>
<dbReference type="RefSeq" id="XP_040744050.1">
    <property type="nucleotide sequence ID" value="XM_040887179.1"/>
</dbReference>
<protein>
    <recommendedName>
        <fullName evidence="4">Pentacotripeptide-repeat region of PRORP domain-containing protein</fullName>
    </recommendedName>
</protein>
<evidence type="ECO:0008006" key="4">
    <source>
        <dbReference type="Google" id="ProtNLM"/>
    </source>
</evidence>
<dbReference type="Gene3D" id="1.25.40.10">
    <property type="entry name" value="Tetratricopeptide repeat domain"/>
    <property type="match status" value="1"/>
</dbReference>
<evidence type="ECO:0000313" key="2">
    <source>
        <dbReference type="EMBL" id="ORX70471.1"/>
    </source>
</evidence>
<comment type="caution">
    <text evidence="2">The sequence shown here is derived from an EMBL/GenBank/DDBJ whole genome shotgun (WGS) entry which is preliminary data.</text>
</comment>
<feature type="transmembrane region" description="Helical" evidence="1">
    <location>
        <begin position="18"/>
        <end position="35"/>
    </location>
</feature>
<dbReference type="Proteomes" id="UP000193922">
    <property type="component" value="Unassembled WGS sequence"/>
</dbReference>
<gene>
    <name evidence="2" type="ORF">DL89DRAFT_266682</name>
</gene>
<accession>A0A1Y1WAB0</accession>
<reference evidence="2 3" key="1">
    <citation type="submission" date="2016-07" db="EMBL/GenBank/DDBJ databases">
        <title>Pervasive Adenine N6-methylation of Active Genes in Fungi.</title>
        <authorList>
            <consortium name="DOE Joint Genome Institute"/>
            <person name="Mondo S.J."/>
            <person name="Dannebaum R.O."/>
            <person name="Kuo R.C."/>
            <person name="Labutti K."/>
            <person name="Haridas S."/>
            <person name="Kuo A."/>
            <person name="Salamov A."/>
            <person name="Ahrendt S.R."/>
            <person name="Lipzen A."/>
            <person name="Sullivan W."/>
            <person name="Andreopoulos W.B."/>
            <person name="Clum A."/>
            <person name="Lindquist E."/>
            <person name="Daum C."/>
            <person name="Ramamoorthy G.K."/>
            <person name="Gryganskyi A."/>
            <person name="Culley D."/>
            <person name="Magnuson J.K."/>
            <person name="James T.Y."/>
            <person name="O'Malley M.A."/>
            <person name="Stajich J.E."/>
            <person name="Spatafora J.W."/>
            <person name="Visel A."/>
            <person name="Grigoriev I.V."/>
        </authorList>
    </citation>
    <scope>NUCLEOTIDE SEQUENCE [LARGE SCALE GENOMIC DNA]</scope>
    <source>
        <strain evidence="2 3">ATCC 12442</strain>
    </source>
</reference>
<keyword evidence="1" id="KW-0812">Transmembrane</keyword>
<keyword evidence="1" id="KW-0472">Membrane</keyword>
<dbReference type="InterPro" id="IPR011990">
    <property type="entry name" value="TPR-like_helical_dom_sf"/>
</dbReference>
<keyword evidence="1" id="KW-1133">Transmembrane helix</keyword>
<proteinExistence type="predicted"/>
<sequence length="659" mass="74491">MERGFRGEFAFQKPTLSYIYYMGLLQLYVRMLYGLGTAERQKYFRDFYLIIKALRQRPQIHRKVLAMSQFKTLVMQYFLIVGQPNLALFAAADLLPKGYMGIVPRWAVVRLLGFEALYAGDAEKLQEIHDVEHGNMPTSPLSDREYRYNLLAHGGVPKREMPGELMDFLPHVLVRFASGPQELPPATQTALVHEPRASEWQADGLQLAVRYVLAFVRLGRMGQARKLLYTLADMPAKPVDGERGDSQRLARSLLALLDADAADLVVLALEHLARNDLETAHMPMTRAQFKAHLAEEIRTTALRRPIRGWPRLQPPFYAQCLAGSRSSQPWLWRTGLYRETPVLGVAWVAAHFRAMDSKAQDEAMRFSVRAFQRRPPLLRQFLAHKTARFVHVLSRRMWENESDRFAILTKAFKEIALTECAPAVGTLLLSAALGPESPMLTSLGAPAPASRAALVLRLTKRLLRKEMLRHGLMPDLHALQAMMSLRLTMRYQLDTAVLIIERILRDVPMESAWSVYMAMLDGLNRAAMPGAVEDLAIYLLDHADLTLRTFGALASVWLDTTGFNPQASTDDVRPRHGSPLNRNHYHAVIEACVRKGDVNAAWNIIQVEMREVRPDLQTFYTLVSPLAKNSKLWPIGKAAVGQDKTNTIKVKALLHFALH</sequence>
<dbReference type="OrthoDB" id="185373at2759"/>